<accession>A0A9W6SW76</accession>
<dbReference type="RefSeq" id="WP_285667435.1">
    <property type="nucleotide sequence ID" value="NZ_BSTX01000008.1"/>
</dbReference>
<organism evidence="1 2">
    <name type="scientific">Actinorhabdospora filicis</name>
    <dbReference type="NCBI Taxonomy" id="1785913"/>
    <lineage>
        <taxon>Bacteria</taxon>
        <taxon>Bacillati</taxon>
        <taxon>Actinomycetota</taxon>
        <taxon>Actinomycetes</taxon>
        <taxon>Micromonosporales</taxon>
        <taxon>Micromonosporaceae</taxon>
        <taxon>Actinorhabdospora</taxon>
    </lineage>
</organism>
<proteinExistence type="predicted"/>
<reference evidence="1" key="1">
    <citation type="submission" date="2023-03" db="EMBL/GenBank/DDBJ databases">
        <title>Actinorhabdospora filicis NBRC 111898.</title>
        <authorList>
            <person name="Ichikawa N."/>
            <person name="Sato H."/>
            <person name="Tonouchi N."/>
        </authorList>
    </citation>
    <scope>NUCLEOTIDE SEQUENCE</scope>
    <source>
        <strain evidence="1">NBRC 111898</strain>
    </source>
</reference>
<comment type="caution">
    <text evidence="1">The sequence shown here is derived from an EMBL/GenBank/DDBJ whole genome shotgun (WGS) entry which is preliminary data.</text>
</comment>
<gene>
    <name evidence="1" type="ORF">Afil01_66730</name>
</gene>
<dbReference type="EMBL" id="BSTX01000008">
    <property type="protein sequence ID" value="GLZ81866.1"/>
    <property type="molecule type" value="Genomic_DNA"/>
</dbReference>
<protein>
    <submittedName>
        <fullName evidence="1">Uncharacterized protein</fullName>
    </submittedName>
</protein>
<dbReference type="AlphaFoldDB" id="A0A9W6SW76"/>
<keyword evidence="2" id="KW-1185">Reference proteome</keyword>
<dbReference type="Proteomes" id="UP001165079">
    <property type="component" value="Unassembled WGS sequence"/>
</dbReference>
<name>A0A9W6SW76_9ACTN</name>
<evidence type="ECO:0000313" key="2">
    <source>
        <dbReference type="Proteomes" id="UP001165079"/>
    </source>
</evidence>
<sequence length="169" mass="18377">MAHWLIVVDDAEYERQRMYAADSVPLTVPGPAEGDLVLLAADGVLFGAGTVRRGRVAYTHRLLDEPPALDAPVTGELDAAAWTALRALVPDTAAVTAPLRDYLVSVPISVEAASPAEAARLYWAYVRELGPAELPAFVSPYGDELEMRAYVLGEVHEMDPEEEEDEDEE</sequence>
<evidence type="ECO:0000313" key="1">
    <source>
        <dbReference type="EMBL" id="GLZ81866.1"/>
    </source>
</evidence>